<dbReference type="GO" id="GO:0005886">
    <property type="term" value="C:plasma membrane"/>
    <property type="evidence" value="ECO:0007669"/>
    <property type="project" value="UniProtKB-SubCell"/>
</dbReference>
<gene>
    <name evidence="8" type="ORF">EV667_3380</name>
</gene>
<evidence type="ECO:0000256" key="3">
    <source>
        <dbReference type="ARBA" id="ARBA00022475"/>
    </source>
</evidence>
<evidence type="ECO:0000256" key="6">
    <source>
        <dbReference type="ARBA" id="ARBA00023136"/>
    </source>
</evidence>
<keyword evidence="6 7" id="KW-0472">Membrane</keyword>
<evidence type="ECO:0000313" key="9">
    <source>
        <dbReference type="Proteomes" id="UP000295030"/>
    </source>
</evidence>
<proteinExistence type="inferred from homology"/>
<dbReference type="EMBL" id="SMFY01000003">
    <property type="protein sequence ID" value="TCK23541.1"/>
    <property type="molecule type" value="Genomic_DNA"/>
</dbReference>
<keyword evidence="4 7" id="KW-0812">Transmembrane</keyword>
<evidence type="ECO:0000256" key="4">
    <source>
        <dbReference type="ARBA" id="ARBA00022692"/>
    </source>
</evidence>
<evidence type="ECO:0000256" key="7">
    <source>
        <dbReference type="SAM" id="Phobius"/>
    </source>
</evidence>
<accession>A0A4R1HQJ9</accession>
<dbReference type="PANTHER" id="PTHR33452:SF1">
    <property type="entry name" value="INNER MEMBRANE PROTEIN YPHA-RELATED"/>
    <property type="match status" value="1"/>
</dbReference>
<name>A0A4R1HQJ9_ANCAQ</name>
<feature type="transmembrane region" description="Helical" evidence="7">
    <location>
        <begin position="89"/>
        <end position="111"/>
    </location>
</feature>
<dbReference type="InterPro" id="IPR051907">
    <property type="entry name" value="DoxX-like_oxidoreductase"/>
</dbReference>
<evidence type="ECO:0000256" key="1">
    <source>
        <dbReference type="ARBA" id="ARBA00004651"/>
    </source>
</evidence>
<feature type="transmembrane region" description="Helical" evidence="7">
    <location>
        <begin position="118"/>
        <end position="135"/>
    </location>
</feature>
<dbReference type="Pfam" id="PF07681">
    <property type="entry name" value="DoxX"/>
    <property type="match status" value="1"/>
</dbReference>
<keyword evidence="9" id="KW-1185">Reference proteome</keyword>
<protein>
    <submittedName>
        <fullName evidence="8">Putative oxidoreductase</fullName>
    </submittedName>
</protein>
<evidence type="ECO:0000256" key="5">
    <source>
        <dbReference type="ARBA" id="ARBA00022989"/>
    </source>
</evidence>
<dbReference type="InterPro" id="IPR032808">
    <property type="entry name" value="DoxX"/>
</dbReference>
<feature type="transmembrane region" description="Helical" evidence="7">
    <location>
        <begin position="31"/>
        <end position="54"/>
    </location>
</feature>
<feature type="transmembrane region" description="Helical" evidence="7">
    <location>
        <begin position="141"/>
        <end position="162"/>
    </location>
</feature>
<dbReference type="Proteomes" id="UP000295030">
    <property type="component" value="Unassembled WGS sequence"/>
</dbReference>
<organism evidence="8 9">
    <name type="scientific">Ancylobacter aquaticus</name>
    <dbReference type="NCBI Taxonomy" id="100"/>
    <lineage>
        <taxon>Bacteria</taxon>
        <taxon>Pseudomonadati</taxon>
        <taxon>Pseudomonadota</taxon>
        <taxon>Alphaproteobacteria</taxon>
        <taxon>Hyphomicrobiales</taxon>
        <taxon>Xanthobacteraceae</taxon>
        <taxon>Ancylobacter</taxon>
    </lineage>
</organism>
<keyword evidence="3" id="KW-1003">Cell membrane</keyword>
<evidence type="ECO:0000256" key="2">
    <source>
        <dbReference type="ARBA" id="ARBA00006679"/>
    </source>
</evidence>
<evidence type="ECO:0000313" key="8">
    <source>
        <dbReference type="EMBL" id="TCK23541.1"/>
    </source>
</evidence>
<keyword evidence="5 7" id="KW-1133">Transmembrane helix</keyword>
<sequence>MNPAMNPDTATETRALSSHKLLARVARAEDVMAAIPPALPLLALRVALAVPFFLSGLTKWDGFLTLSTGAHFLFEEEFRLHLFGGAHPYPFPTLMAAAAGTGEIVLPLLLLLGLGTRFAALGLLVMTAIIQLTIPEGWANFHLPWAAMAFTLVVFGGGPLGLEELWRRSVPSQR</sequence>
<comment type="caution">
    <text evidence="8">The sequence shown here is derived from an EMBL/GenBank/DDBJ whole genome shotgun (WGS) entry which is preliminary data.</text>
</comment>
<dbReference type="AlphaFoldDB" id="A0A4R1HQJ9"/>
<dbReference type="PANTHER" id="PTHR33452">
    <property type="entry name" value="OXIDOREDUCTASE CATD-RELATED"/>
    <property type="match status" value="1"/>
</dbReference>
<comment type="subcellular location">
    <subcellularLocation>
        <location evidence="1">Cell membrane</location>
        <topology evidence="1">Multi-pass membrane protein</topology>
    </subcellularLocation>
</comment>
<comment type="similarity">
    <text evidence="2">Belongs to the DoxX family.</text>
</comment>
<reference evidence="8 9" key="1">
    <citation type="submission" date="2019-03" db="EMBL/GenBank/DDBJ databases">
        <title>Genomic Encyclopedia of Type Strains, Phase IV (KMG-IV): sequencing the most valuable type-strain genomes for metagenomic binning, comparative biology and taxonomic classification.</title>
        <authorList>
            <person name="Goeker M."/>
        </authorList>
    </citation>
    <scope>NUCLEOTIDE SEQUENCE [LARGE SCALE GENOMIC DNA]</scope>
    <source>
        <strain evidence="8 9">DSM 101</strain>
    </source>
</reference>